<organism evidence="1 2">
    <name type="scientific">Streptomyces macrosporus</name>
    <dbReference type="NCBI Taxonomy" id="44032"/>
    <lineage>
        <taxon>Bacteria</taxon>
        <taxon>Bacillati</taxon>
        <taxon>Actinomycetota</taxon>
        <taxon>Actinomycetes</taxon>
        <taxon>Kitasatosporales</taxon>
        <taxon>Streptomycetaceae</taxon>
        <taxon>Streptomyces</taxon>
    </lineage>
</organism>
<evidence type="ECO:0000313" key="2">
    <source>
        <dbReference type="Proteomes" id="UP001501638"/>
    </source>
</evidence>
<comment type="caution">
    <text evidence="1">The sequence shown here is derived from an EMBL/GenBank/DDBJ whole genome shotgun (WGS) entry which is preliminary data.</text>
</comment>
<reference evidence="1 2" key="1">
    <citation type="journal article" date="2019" name="Int. J. Syst. Evol. Microbiol.">
        <title>The Global Catalogue of Microorganisms (GCM) 10K type strain sequencing project: providing services to taxonomists for standard genome sequencing and annotation.</title>
        <authorList>
            <consortium name="The Broad Institute Genomics Platform"/>
            <consortium name="The Broad Institute Genome Sequencing Center for Infectious Disease"/>
            <person name="Wu L."/>
            <person name="Ma J."/>
        </authorList>
    </citation>
    <scope>NUCLEOTIDE SEQUENCE [LARGE SCALE GENOMIC DNA]</scope>
    <source>
        <strain evidence="1 2">JCM 6305</strain>
    </source>
</reference>
<evidence type="ECO:0000313" key="1">
    <source>
        <dbReference type="EMBL" id="GAA2456996.1"/>
    </source>
</evidence>
<protein>
    <recommendedName>
        <fullName evidence="3">Minor capsid protein</fullName>
    </recommendedName>
</protein>
<proteinExistence type="predicted"/>
<dbReference type="RefSeq" id="WP_344326667.1">
    <property type="nucleotide sequence ID" value="NZ_BAAASZ010000031.1"/>
</dbReference>
<accession>A0ABN3KE40</accession>
<sequence>MPVSPDMAEDLARTVAVLYEEAELVLIERIRAALAAGLESPLWAELKARAIGDLAAGVQAVIDALAADATDATRQAVAEAYQRGMQAAVAELGAVGVGQAAAAAEAVPAGAAVDRLAAAAVQETSSVHQRILRVSVDAYRDVITRASAAPLTGANTRRQAAQRALDKFAARGITGFIDARGRAWDMVTYAEMATRSAVGRAAVQAHTDRLGAAGIDLVRVSRAPEECPLCRPWEGKVLTRDGAGGARTVQVRHATDDTRMLTVRVSGSLPEARTAGLLHPNCRHSVSAYFPGLSRALEPVEQRGTYEQSQQQRYLERQVRAWKRKAAAALDEPARKRANAKVREYQARIRALTAETGLPRKSHREQITGSR</sequence>
<name>A0ABN3KE40_9ACTN</name>
<dbReference type="Pfam" id="PF06152">
    <property type="entry name" value="Phage_min_cap2"/>
    <property type="match status" value="1"/>
</dbReference>
<evidence type="ECO:0008006" key="3">
    <source>
        <dbReference type="Google" id="ProtNLM"/>
    </source>
</evidence>
<gene>
    <name evidence="1" type="ORF">GCM10010405_46310</name>
</gene>
<dbReference type="InterPro" id="IPR009319">
    <property type="entry name" value="Phage_A118_VSP1"/>
</dbReference>
<dbReference type="EMBL" id="BAAASZ010000031">
    <property type="protein sequence ID" value="GAA2456996.1"/>
    <property type="molecule type" value="Genomic_DNA"/>
</dbReference>
<dbReference type="Proteomes" id="UP001501638">
    <property type="component" value="Unassembled WGS sequence"/>
</dbReference>
<keyword evidence="2" id="KW-1185">Reference proteome</keyword>